<gene>
    <name evidence="5" type="ORF">CVT25_011009</name>
</gene>
<dbReference type="EMBL" id="NHYD01003440">
    <property type="protein sequence ID" value="PPQ77427.1"/>
    <property type="molecule type" value="Genomic_DNA"/>
</dbReference>
<dbReference type="STRING" id="93625.A0A409WG06"/>
<keyword evidence="6" id="KW-1185">Reference proteome</keyword>
<dbReference type="Pfam" id="PF10342">
    <property type="entry name" value="Kre9_KNH"/>
    <property type="match status" value="1"/>
</dbReference>
<reference evidence="5 6" key="1">
    <citation type="journal article" date="2018" name="Evol. Lett.">
        <title>Horizontal gene cluster transfer increased hallucinogenic mushroom diversity.</title>
        <authorList>
            <person name="Reynolds H.T."/>
            <person name="Vijayakumar V."/>
            <person name="Gluck-Thaler E."/>
            <person name="Korotkin H.B."/>
            <person name="Matheny P.B."/>
            <person name="Slot J.C."/>
        </authorList>
    </citation>
    <scope>NUCLEOTIDE SEQUENCE [LARGE SCALE GENOMIC DNA]</scope>
    <source>
        <strain evidence="5 6">2631</strain>
    </source>
</reference>
<dbReference type="AlphaFoldDB" id="A0A409WG06"/>
<comment type="caution">
    <text evidence="5">The sequence shown here is derived from an EMBL/GenBank/DDBJ whole genome shotgun (WGS) entry which is preliminary data.</text>
</comment>
<feature type="compositionally biased region" description="Low complexity" evidence="2">
    <location>
        <begin position="116"/>
        <end position="137"/>
    </location>
</feature>
<protein>
    <recommendedName>
        <fullName evidence="4">Yeast cell wall synthesis Kre9/Knh1-like N-terminal domain-containing protein</fullName>
    </recommendedName>
</protein>
<dbReference type="PANTHER" id="PTHR35185">
    <property type="entry name" value="SERINE/THREONINE-RICH PROTEIN ADG2-RELATED"/>
    <property type="match status" value="1"/>
</dbReference>
<feature type="domain" description="Yeast cell wall synthesis Kre9/Knh1-like N-terminal" evidence="4">
    <location>
        <begin position="21"/>
        <end position="114"/>
    </location>
</feature>
<sequence>MRSVALLLAFASSAFAYTVLTPNGSQGWTNQGAQPLTWQRVDTDRQNFTALLVNQNITGFDPQVLQALVNGTDGSARLNPPSGGWPTGSHFRVNLVQDPNNLNTILAQSLEFTISPSTSSVSSTGTSPGTATSITIPNTAAGTTPSNTPDGSTGTDPITVPTSAATGHSVQIGLLTFLSFMGFALA</sequence>
<feature type="region of interest" description="Disordered" evidence="2">
    <location>
        <begin position="116"/>
        <end position="157"/>
    </location>
</feature>
<name>A0A409WG06_PSICY</name>
<dbReference type="Proteomes" id="UP000283269">
    <property type="component" value="Unassembled WGS sequence"/>
</dbReference>
<evidence type="ECO:0000256" key="1">
    <source>
        <dbReference type="ARBA" id="ARBA00022729"/>
    </source>
</evidence>
<dbReference type="PANTHER" id="PTHR35185:SF1">
    <property type="entry name" value="UPF0619 GPI-ANCHORED MEMBRANE PROTEIN C1322.10"/>
    <property type="match status" value="1"/>
</dbReference>
<organism evidence="5 6">
    <name type="scientific">Psilocybe cyanescens</name>
    <dbReference type="NCBI Taxonomy" id="93625"/>
    <lineage>
        <taxon>Eukaryota</taxon>
        <taxon>Fungi</taxon>
        <taxon>Dikarya</taxon>
        <taxon>Basidiomycota</taxon>
        <taxon>Agaricomycotina</taxon>
        <taxon>Agaricomycetes</taxon>
        <taxon>Agaricomycetidae</taxon>
        <taxon>Agaricales</taxon>
        <taxon>Agaricineae</taxon>
        <taxon>Strophariaceae</taxon>
        <taxon>Psilocybe</taxon>
    </lineage>
</organism>
<dbReference type="InterPro" id="IPR018466">
    <property type="entry name" value="Kre9/Knh1-like_N"/>
</dbReference>
<evidence type="ECO:0000256" key="3">
    <source>
        <dbReference type="SAM" id="SignalP"/>
    </source>
</evidence>
<accession>A0A409WG06</accession>
<evidence type="ECO:0000313" key="6">
    <source>
        <dbReference type="Proteomes" id="UP000283269"/>
    </source>
</evidence>
<feature type="compositionally biased region" description="Polar residues" evidence="2">
    <location>
        <begin position="138"/>
        <end position="157"/>
    </location>
</feature>
<feature type="chain" id="PRO_5019305800" description="Yeast cell wall synthesis Kre9/Knh1-like N-terminal domain-containing protein" evidence="3">
    <location>
        <begin position="17"/>
        <end position="186"/>
    </location>
</feature>
<proteinExistence type="predicted"/>
<dbReference type="InParanoid" id="A0A409WG06"/>
<dbReference type="OrthoDB" id="5316007at2759"/>
<keyword evidence="1 3" id="KW-0732">Signal</keyword>
<evidence type="ECO:0000259" key="4">
    <source>
        <dbReference type="Pfam" id="PF10342"/>
    </source>
</evidence>
<feature type="signal peptide" evidence="3">
    <location>
        <begin position="1"/>
        <end position="16"/>
    </location>
</feature>
<dbReference type="InterPro" id="IPR052479">
    <property type="entry name" value="GPI-anchor_Adhesion_Reg"/>
</dbReference>
<evidence type="ECO:0000256" key="2">
    <source>
        <dbReference type="SAM" id="MobiDB-lite"/>
    </source>
</evidence>
<evidence type="ECO:0000313" key="5">
    <source>
        <dbReference type="EMBL" id="PPQ77427.1"/>
    </source>
</evidence>